<gene>
    <name evidence="1" type="ORF">MNBD_GAMMA04-720</name>
</gene>
<accession>A0A3B0W3Y9</accession>
<dbReference type="PANTHER" id="PTHR43686">
    <property type="entry name" value="SULFURTRANSFERASE-RELATED"/>
    <property type="match status" value="1"/>
</dbReference>
<organism evidence="1">
    <name type="scientific">hydrothermal vent metagenome</name>
    <dbReference type="NCBI Taxonomy" id="652676"/>
    <lineage>
        <taxon>unclassified sequences</taxon>
        <taxon>metagenomes</taxon>
        <taxon>ecological metagenomes</taxon>
    </lineage>
</organism>
<dbReference type="PANTHER" id="PTHR43686:SF1">
    <property type="entry name" value="AMINOTRAN_5 DOMAIN-CONTAINING PROTEIN"/>
    <property type="match status" value="1"/>
</dbReference>
<feature type="non-terminal residue" evidence="1">
    <location>
        <position position="1"/>
    </location>
</feature>
<sequence length="139" mass="15878">KAMPPKLLSDDQRNIVIRPLAYCREKDILQYANLKEYPIIPCNLCGSQENLQRQNIKAMLKDWDRLSPGRVENIFNAIKEVAPSQLCDTNLFNFTELTIDRTGEATPYAFEEAEVSSTNLNQAVEITFDPNPFVKNNVE</sequence>
<dbReference type="SUPFAM" id="SSF52402">
    <property type="entry name" value="Adenine nucleotide alpha hydrolases-like"/>
    <property type="match status" value="1"/>
</dbReference>
<name>A0A3B0W3Y9_9ZZZZ</name>
<reference evidence="1" key="1">
    <citation type="submission" date="2018-06" db="EMBL/GenBank/DDBJ databases">
        <authorList>
            <person name="Zhirakovskaya E."/>
        </authorList>
    </citation>
    <scope>NUCLEOTIDE SEQUENCE</scope>
</reference>
<dbReference type="InterPro" id="IPR014729">
    <property type="entry name" value="Rossmann-like_a/b/a_fold"/>
</dbReference>
<proteinExistence type="predicted"/>
<dbReference type="AlphaFoldDB" id="A0A3B0W3Y9"/>
<evidence type="ECO:0000313" key="1">
    <source>
        <dbReference type="EMBL" id="VAW43979.1"/>
    </source>
</evidence>
<dbReference type="EMBL" id="UOFB01000014">
    <property type="protein sequence ID" value="VAW43979.1"/>
    <property type="molecule type" value="Genomic_DNA"/>
</dbReference>
<dbReference type="Gene3D" id="3.40.50.620">
    <property type="entry name" value="HUPs"/>
    <property type="match status" value="1"/>
</dbReference>
<protein>
    <submittedName>
        <fullName evidence="1">tRNA(Cytosine32)-2-thiocytidine synthetase</fullName>
    </submittedName>
</protein>